<name>A0A2Z3H025_9BACT</name>
<proteinExistence type="predicted"/>
<accession>A0A2Z3H025</accession>
<dbReference type="RefSeq" id="WP_010033861.1">
    <property type="nucleotide sequence ID" value="NZ_CP025958.1"/>
</dbReference>
<dbReference type="KEGG" id="gog:C1280_21830"/>
<dbReference type="AlphaFoldDB" id="A0A2Z3H025"/>
<dbReference type="Proteomes" id="UP000245802">
    <property type="component" value="Chromosome"/>
</dbReference>
<evidence type="ECO:0000313" key="2">
    <source>
        <dbReference type="Proteomes" id="UP000245802"/>
    </source>
</evidence>
<gene>
    <name evidence="1" type="ORF">C1280_21830</name>
</gene>
<keyword evidence="2" id="KW-1185">Reference proteome</keyword>
<protein>
    <submittedName>
        <fullName evidence="1">Uncharacterized protein</fullName>
    </submittedName>
</protein>
<reference evidence="1 2" key="1">
    <citation type="submission" date="2018-01" db="EMBL/GenBank/DDBJ databases">
        <title>G. obscuriglobus.</title>
        <authorList>
            <person name="Franke J."/>
            <person name="Blomberg W."/>
            <person name="Selmecki A."/>
        </authorList>
    </citation>
    <scope>NUCLEOTIDE SEQUENCE [LARGE SCALE GENOMIC DNA]</scope>
    <source>
        <strain evidence="1 2">DSM 5831</strain>
    </source>
</reference>
<sequence length="107" mass="11589">MSTEPVPTSPAEIAEAEGVTADACLKAIWALTDQLDAMACQLQEFCDVFKRFTDDKALAPVFRDAVGVAWALDQFIGLQYGQLPYWTVDGERVVPATNVAGDTRHAA</sequence>
<evidence type="ECO:0000313" key="1">
    <source>
        <dbReference type="EMBL" id="AWM39363.1"/>
    </source>
</evidence>
<dbReference type="EMBL" id="CP025958">
    <property type="protein sequence ID" value="AWM39363.1"/>
    <property type="molecule type" value="Genomic_DNA"/>
</dbReference>
<organism evidence="1 2">
    <name type="scientific">Gemmata obscuriglobus</name>
    <dbReference type="NCBI Taxonomy" id="114"/>
    <lineage>
        <taxon>Bacteria</taxon>
        <taxon>Pseudomonadati</taxon>
        <taxon>Planctomycetota</taxon>
        <taxon>Planctomycetia</taxon>
        <taxon>Gemmatales</taxon>
        <taxon>Gemmataceae</taxon>
        <taxon>Gemmata</taxon>
    </lineage>
</organism>